<reference evidence="1 2" key="1">
    <citation type="submission" date="2022-01" db="EMBL/GenBank/DDBJ databases">
        <title>Flavihumibacter sp. nov., isolated from sediment of a river.</title>
        <authorList>
            <person name="Liu H."/>
        </authorList>
    </citation>
    <scope>NUCLEOTIDE SEQUENCE [LARGE SCALE GENOMIC DNA]</scope>
    <source>
        <strain evidence="1 2">RY-1</strain>
    </source>
</reference>
<name>A0ABS9BHB8_9BACT</name>
<keyword evidence="2" id="KW-1185">Reference proteome</keyword>
<sequence>MQAISDTVFQLSSQFDSMFLLDMHDNDLAAISDIFLTSHQQLSEETARYAWLAENGEITELKRRVHLVKPLWGYCGLSEFQTRFQEMENFFSTNPSINDSLIRLETENPFILEGLELIKKEANKIQEFLKQ</sequence>
<evidence type="ECO:0000313" key="1">
    <source>
        <dbReference type="EMBL" id="MCF1714056.1"/>
    </source>
</evidence>
<dbReference type="EMBL" id="JAKEVY010000001">
    <property type="protein sequence ID" value="MCF1714056.1"/>
    <property type="molecule type" value="Genomic_DNA"/>
</dbReference>
<dbReference type="SUPFAM" id="SSF47226">
    <property type="entry name" value="Histidine-containing phosphotransfer domain, HPT domain"/>
    <property type="match status" value="1"/>
</dbReference>
<dbReference type="Proteomes" id="UP001200145">
    <property type="component" value="Unassembled WGS sequence"/>
</dbReference>
<protein>
    <recommendedName>
        <fullName evidence="3">HPt domain-containing protein</fullName>
    </recommendedName>
</protein>
<gene>
    <name evidence="1" type="ORF">L0U88_05405</name>
</gene>
<dbReference type="Gene3D" id="1.20.120.160">
    <property type="entry name" value="HPT domain"/>
    <property type="match status" value="1"/>
</dbReference>
<comment type="caution">
    <text evidence="1">The sequence shown here is derived from an EMBL/GenBank/DDBJ whole genome shotgun (WGS) entry which is preliminary data.</text>
</comment>
<proteinExistence type="predicted"/>
<evidence type="ECO:0000313" key="2">
    <source>
        <dbReference type="Proteomes" id="UP001200145"/>
    </source>
</evidence>
<dbReference type="InterPro" id="IPR036641">
    <property type="entry name" value="HPT_dom_sf"/>
</dbReference>
<organism evidence="1 2">
    <name type="scientific">Flavihumibacter fluminis</name>
    <dbReference type="NCBI Taxonomy" id="2909236"/>
    <lineage>
        <taxon>Bacteria</taxon>
        <taxon>Pseudomonadati</taxon>
        <taxon>Bacteroidota</taxon>
        <taxon>Chitinophagia</taxon>
        <taxon>Chitinophagales</taxon>
        <taxon>Chitinophagaceae</taxon>
        <taxon>Flavihumibacter</taxon>
    </lineage>
</organism>
<accession>A0ABS9BHB8</accession>
<dbReference type="RefSeq" id="WP_234864583.1">
    <property type="nucleotide sequence ID" value="NZ_JAKEVY010000001.1"/>
</dbReference>
<evidence type="ECO:0008006" key="3">
    <source>
        <dbReference type="Google" id="ProtNLM"/>
    </source>
</evidence>